<dbReference type="Proteomes" id="UP001432027">
    <property type="component" value="Unassembled WGS sequence"/>
</dbReference>
<evidence type="ECO:0008006" key="4">
    <source>
        <dbReference type="Google" id="ProtNLM"/>
    </source>
</evidence>
<keyword evidence="3" id="KW-1185">Reference proteome</keyword>
<organism evidence="2 3">
    <name type="scientific">Pristionchus entomophagus</name>
    <dbReference type="NCBI Taxonomy" id="358040"/>
    <lineage>
        <taxon>Eukaryota</taxon>
        <taxon>Metazoa</taxon>
        <taxon>Ecdysozoa</taxon>
        <taxon>Nematoda</taxon>
        <taxon>Chromadorea</taxon>
        <taxon>Rhabditida</taxon>
        <taxon>Rhabditina</taxon>
        <taxon>Diplogasteromorpha</taxon>
        <taxon>Diplogasteroidea</taxon>
        <taxon>Neodiplogasteridae</taxon>
        <taxon>Pristionchus</taxon>
    </lineage>
</organism>
<protein>
    <recommendedName>
        <fullName evidence="4">G protein-coupled receptor</fullName>
    </recommendedName>
</protein>
<keyword evidence="1" id="KW-0472">Membrane</keyword>
<evidence type="ECO:0000313" key="3">
    <source>
        <dbReference type="Proteomes" id="UP001432027"/>
    </source>
</evidence>
<dbReference type="EMBL" id="BTSX01000001">
    <property type="protein sequence ID" value="GMS81537.1"/>
    <property type="molecule type" value="Genomic_DNA"/>
</dbReference>
<keyword evidence="1" id="KW-1133">Transmembrane helix</keyword>
<evidence type="ECO:0000256" key="1">
    <source>
        <dbReference type="SAM" id="Phobius"/>
    </source>
</evidence>
<feature type="transmembrane region" description="Helical" evidence="1">
    <location>
        <begin position="94"/>
        <end position="115"/>
    </location>
</feature>
<dbReference type="AlphaFoldDB" id="A0AAV5SDT3"/>
<feature type="non-terminal residue" evidence="2">
    <location>
        <position position="1"/>
    </location>
</feature>
<comment type="caution">
    <text evidence="2">The sequence shown here is derived from an EMBL/GenBank/DDBJ whole genome shotgun (WGS) entry which is preliminary data.</text>
</comment>
<feature type="transmembrane region" description="Helical" evidence="1">
    <location>
        <begin position="66"/>
        <end position="87"/>
    </location>
</feature>
<evidence type="ECO:0000313" key="2">
    <source>
        <dbReference type="EMBL" id="GMS81537.1"/>
    </source>
</evidence>
<proteinExistence type="predicted"/>
<name>A0AAV5SDT3_9BILA</name>
<gene>
    <name evidence="2" type="ORF">PENTCL1PPCAC_3712</name>
</gene>
<reference evidence="2" key="1">
    <citation type="submission" date="2023-10" db="EMBL/GenBank/DDBJ databases">
        <title>Genome assembly of Pristionchus species.</title>
        <authorList>
            <person name="Yoshida K."/>
            <person name="Sommer R.J."/>
        </authorList>
    </citation>
    <scope>NUCLEOTIDE SEQUENCE</scope>
    <source>
        <strain evidence="2">RS0144</strain>
    </source>
</reference>
<sequence length="121" mass="13504">FRRVQMDILVYCILGNLIVFELITAMLFTLTLYFVLTSNVNRTSNYATIAHRAKIKNSIVFLSQMLASFALGVVPFCIIVATVGMGVTVNIEKMVLISEICIAFLSPLNSIVFIFGNRQFS</sequence>
<feature type="transmembrane region" description="Helical" evidence="1">
    <location>
        <begin position="9"/>
        <end position="36"/>
    </location>
</feature>
<keyword evidence="1" id="KW-0812">Transmembrane</keyword>
<accession>A0AAV5SDT3</accession>